<evidence type="ECO:0000256" key="1">
    <source>
        <dbReference type="SAM" id="MobiDB-lite"/>
    </source>
</evidence>
<dbReference type="Proteomes" id="UP000724874">
    <property type="component" value="Unassembled WGS sequence"/>
</dbReference>
<evidence type="ECO:0000313" key="2">
    <source>
        <dbReference type="EMBL" id="KAF8903960.1"/>
    </source>
</evidence>
<feature type="non-terminal residue" evidence="2">
    <location>
        <position position="1"/>
    </location>
</feature>
<comment type="caution">
    <text evidence="2">The sequence shown here is derived from an EMBL/GenBank/DDBJ whole genome shotgun (WGS) entry which is preliminary data.</text>
</comment>
<reference evidence="2" key="1">
    <citation type="submission" date="2020-11" db="EMBL/GenBank/DDBJ databases">
        <authorList>
            <consortium name="DOE Joint Genome Institute"/>
            <person name="Ahrendt S."/>
            <person name="Riley R."/>
            <person name="Andreopoulos W."/>
            <person name="LaButti K."/>
            <person name="Pangilinan J."/>
            <person name="Ruiz-duenas F.J."/>
            <person name="Barrasa J.M."/>
            <person name="Sanchez-Garcia M."/>
            <person name="Camarero S."/>
            <person name="Miyauchi S."/>
            <person name="Serrano A."/>
            <person name="Linde D."/>
            <person name="Babiker R."/>
            <person name="Drula E."/>
            <person name="Ayuso-Fernandez I."/>
            <person name="Pacheco R."/>
            <person name="Padilla G."/>
            <person name="Ferreira P."/>
            <person name="Barriuso J."/>
            <person name="Kellner H."/>
            <person name="Castanera R."/>
            <person name="Alfaro M."/>
            <person name="Ramirez L."/>
            <person name="Pisabarro A.G."/>
            <person name="Kuo A."/>
            <person name="Tritt A."/>
            <person name="Lipzen A."/>
            <person name="He G."/>
            <person name="Yan M."/>
            <person name="Ng V."/>
            <person name="Cullen D."/>
            <person name="Martin F."/>
            <person name="Rosso M.-N."/>
            <person name="Henrissat B."/>
            <person name="Hibbett D."/>
            <person name="Martinez A.T."/>
            <person name="Grigoriev I.V."/>
        </authorList>
    </citation>
    <scope>NUCLEOTIDE SEQUENCE</scope>
    <source>
        <strain evidence="2">AH 44721</strain>
    </source>
</reference>
<keyword evidence="3" id="KW-1185">Reference proteome</keyword>
<organism evidence="2 3">
    <name type="scientific">Gymnopilus junonius</name>
    <name type="common">Spectacular rustgill mushroom</name>
    <name type="synonym">Gymnopilus spectabilis subsp. junonius</name>
    <dbReference type="NCBI Taxonomy" id="109634"/>
    <lineage>
        <taxon>Eukaryota</taxon>
        <taxon>Fungi</taxon>
        <taxon>Dikarya</taxon>
        <taxon>Basidiomycota</taxon>
        <taxon>Agaricomycotina</taxon>
        <taxon>Agaricomycetes</taxon>
        <taxon>Agaricomycetidae</taxon>
        <taxon>Agaricales</taxon>
        <taxon>Agaricineae</taxon>
        <taxon>Hymenogastraceae</taxon>
        <taxon>Gymnopilus</taxon>
    </lineage>
</organism>
<protein>
    <submittedName>
        <fullName evidence="2">Uncharacterized protein</fullName>
    </submittedName>
</protein>
<feature type="compositionally biased region" description="Polar residues" evidence="1">
    <location>
        <begin position="1"/>
        <end position="25"/>
    </location>
</feature>
<accession>A0A9P5TNV1</accession>
<gene>
    <name evidence="2" type="ORF">CPB84DRAFT_1677721</name>
</gene>
<dbReference type="EMBL" id="JADNYJ010000028">
    <property type="protein sequence ID" value="KAF8903960.1"/>
    <property type="molecule type" value="Genomic_DNA"/>
</dbReference>
<sequence length="81" mass="9635">SKECQTASWQSSHKLNCRTHPSNEPASKAKPPAKFSLEWMELEEYRVYTRWIELWRSCFQTWATIAMNLANHPPSRVMTHW</sequence>
<evidence type="ECO:0000313" key="3">
    <source>
        <dbReference type="Proteomes" id="UP000724874"/>
    </source>
</evidence>
<proteinExistence type="predicted"/>
<dbReference type="OrthoDB" id="9922773at2759"/>
<feature type="region of interest" description="Disordered" evidence="1">
    <location>
        <begin position="1"/>
        <end position="31"/>
    </location>
</feature>
<name>A0A9P5TNV1_GYMJU</name>
<dbReference type="AlphaFoldDB" id="A0A9P5TNV1"/>